<reference evidence="1 2" key="1">
    <citation type="submission" date="2019-06" db="EMBL/GenBank/DDBJ databases">
        <title>Spirosoma utsteinense sp. nov. isolated from Antarctic ice-free soils.</title>
        <authorList>
            <person name="Tahon G."/>
        </authorList>
    </citation>
    <scope>NUCLEOTIDE SEQUENCE [LARGE SCALE GENOMIC DNA]</scope>
    <source>
        <strain evidence="1 2">LMG 31447</strain>
    </source>
</reference>
<dbReference type="RefSeq" id="WP_186739255.1">
    <property type="nucleotide sequence ID" value="NZ_VFIA01000026.1"/>
</dbReference>
<keyword evidence="2" id="KW-1185">Reference proteome</keyword>
<dbReference type="EMBL" id="VFIA01000026">
    <property type="protein sequence ID" value="MBC3793377.1"/>
    <property type="molecule type" value="Genomic_DNA"/>
</dbReference>
<comment type="caution">
    <text evidence="1">The sequence shown here is derived from an EMBL/GenBank/DDBJ whole genome shotgun (WGS) entry which is preliminary data.</text>
</comment>
<dbReference type="Proteomes" id="UP000700732">
    <property type="component" value="Unassembled WGS sequence"/>
</dbReference>
<proteinExistence type="predicted"/>
<name>A0ABR6WBP8_9BACT</name>
<sequence length="118" mass="13190">MSLYVLTLSVHSPDQYRGWVAQGEQRQDLALNDTETLPEPVLEDCLDLEDPIPEPDEPEEEVEQTLLEKDYVFTPSFSLHTPTFPGLPLLTTLIPFQPAFVAGLVSDINSPPPQRQAC</sequence>
<evidence type="ECO:0000313" key="1">
    <source>
        <dbReference type="EMBL" id="MBC3793377.1"/>
    </source>
</evidence>
<evidence type="ECO:0000313" key="2">
    <source>
        <dbReference type="Proteomes" id="UP000700732"/>
    </source>
</evidence>
<accession>A0ABR6WBP8</accession>
<protein>
    <submittedName>
        <fullName evidence="1">Uncharacterized protein</fullName>
    </submittedName>
</protein>
<gene>
    <name evidence="1" type="ORF">FH603_3895</name>
</gene>
<organism evidence="1 2">
    <name type="scientific">Spirosoma utsteinense</name>
    <dbReference type="NCBI Taxonomy" id="2585773"/>
    <lineage>
        <taxon>Bacteria</taxon>
        <taxon>Pseudomonadati</taxon>
        <taxon>Bacteroidota</taxon>
        <taxon>Cytophagia</taxon>
        <taxon>Cytophagales</taxon>
        <taxon>Cytophagaceae</taxon>
        <taxon>Spirosoma</taxon>
    </lineage>
</organism>